<evidence type="ECO:0000259" key="1">
    <source>
        <dbReference type="Pfam" id="PF20150"/>
    </source>
</evidence>
<dbReference type="Pfam" id="PF20150">
    <property type="entry name" value="2EXR"/>
    <property type="match status" value="1"/>
</dbReference>
<gene>
    <name evidence="2" type="ORF">SCAR479_04806</name>
</gene>
<evidence type="ECO:0000313" key="3">
    <source>
        <dbReference type="Proteomes" id="UP001465668"/>
    </source>
</evidence>
<proteinExistence type="predicted"/>
<accession>A0ABR2XXM4</accession>
<dbReference type="PANTHER" id="PTHR35910">
    <property type="entry name" value="2EXR DOMAIN-CONTAINING PROTEIN"/>
    <property type="match status" value="1"/>
</dbReference>
<dbReference type="EMBL" id="JARVKM010000016">
    <property type="protein sequence ID" value="KAK9778404.1"/>
    <property type="molecule type" value="Genomic_DNA"/>
</dbReference>
<dbReference type="PANTHER" id="PTHR35910:SF6">
    <property type="entry name" value="2EXR DOMAIN-CONTAINING PROTEIN"/>
    <property type="match status" value="1"/>
</dbReference>
<keyword evidence="3" id="KW-1185">Reference proteome</keyword>
<comment type="caution">
    <text evidence="2">The sequence shown here is derived from an EMBL/GenBank/DDBJ whole genome shotgun (WGS) entry which is preliminary data.</text>
</comment>
<protein>
    <recommendedName>
        <fullName evidence="1">2EXR domain-containing protein</fullName>
    </recommendedName>
</protein>
<reference evidence="2 3" key="1">
    <citation type="submission" date="2024-02" db="EMBL/GenBank/DDBJ databases">
        <title>First draft genome assembly of two strains of Seiridium cardinale.</title>
        <authorList>
            <person name="Emiliani G."/>
            <person name="Scali E."/>
        </authorList>
    </citation>
    <scope>NUCLEOTIDE SEQUENCE [LARGE SCALE GENOMIC DNA]</scope>
    <source>
        <strain evidence="2 3">BM-138-000479</strain>
    </source>
</reference>
<organism evidence="2 3">
    <name type="scientific">Seiridium cardinale</name>
    <dbReference type="NCBI Taxonomy" id="138064"/>
    <lineage>
        <taxon>Eukaryota</taxon>
        <taxon>Fungi</taxon>
        <taxon>Dikarya</taxon>
        <taxon>Ascomycota</taxon>
        <taxon>Pezizomycotina</taxon>
        <taxon>Sordariomycetes</taxon>
        <taxon>Xylariomycetidae</taxon>
        <taxon>Amphisphaeriales</taxon>
        <taxon>Sporocadaceae</taxon>
        <taxon>Seiridium</taxon>
    </lineage>
</organism>
<feature type="domain" description="2EXR" evidence="1">
    <location>
        <begin position="12"/>
        <end position="101"/>
    </location>
</feature>
<name>A0ABR2XXM4_9PEZI</name>
<sequence length="114" mass="12864">MAADGDLATASFPKFMDLPLELREAIWRQALPEPRVVSVLVYAYPGLKLAPLDRGHLKLVLSQVCYESRRIVKECGYILAFKDDDDPSDTGLWFNPKRDILDRTLWGPGESWGA</sequence>
<evidence type="ECO:0000313" key="2">
    <source>
        <dbReference type="EMBL" id="KAK9778404.1"/>
    </source>
</evidence>
<dbReference type="InterPro" id="IPR045518">
    <property type="entry name" value="2EXR"/>
</dbReference>
<dbReference type="Proteomes" id="UP001465668">
    <property type="component" value="Unassembled WGS sequence"/>
</dbReference>